<evidence type="ECO:0000259" key="6">
    <source>
        <dbReference type="Pfam" id="PF02826"/>
    </source>
</evidence>
<dbReference type="InterPro" id="IPR029752">
    <property type="entry name" value="D-isomer_DH_CS1"/>
</dbReference>
<sequence>MSISYPKNRIKVLLLENIHKDAYDLFKTEGYQVETFSKSPDEKELAQKIKDISILGIRSKTNITEKVLQNADKLLAVGAFCIGTNQIDLDACSRRGIIAFNAPFSNTRSVVELAIGEIIMLMRGIFDKSVQLHKGIWDKSSAGSFEVRGKKLGIIGYGKIGSQLSVLAEDLGMEVFYYDVLEKLALGNAKKCITLKELLKKSDIITVHVDGSLQNTDMIGEQEFKSMKEGVIFLNLSRGFVVDIIALTKYIKSGKIKGAAIDVFPEEPESNGNDFTSGLQDLQNVILTPHIGGSTDEAQKNIANFVPSKIIDFINSGNSYYSHIRKA</sequence>
<dbReference type="PANTHER" id="PTHR43761:SF1">
    <property type="entry name" value="D-ISOMER SPECIFIC 2-HYDROXYACID DEHYDROGENASE CATALYTIC DOMAIN-CONTAINING PROTEIN-RELATED"/>
    <property type="match status" value="1"/>
</dbReference>
<organism evidence="7 8">
    <name type="scientific">Elaphomyces granulatus</name>
    <dbReference type="NCBI Taxonomy" id="519963"/>
    <lineage>
        <taxon>Eukaryota</taxon>
        <taxon>Fungi</taxon>
        <taxon>Dikarya</taxon>
        <taxon>Ascomycota</taxon>
        <taxon>Pezizomycotina</taxon>
        <taxon>Eurotiomycetes</taxon>
        <taxon>Eurotiomycetidae</taxon>
        <taxon>Eurotiales</taxon>
        <taxon>Elaphomycetaceae</taxon>
        <taxon>Elaphomyces</taxon>
    </lineage>
</organism>
<keyword evidence="2 4" id="KW-0560">Oxidoreductase</keyword>
<feature type="domain" description="D-isomer specific 2-hydroxyacid dehydrogenase catalytic" evidence="5">
    <location>
        <begin position="12"/>
        <end position="317"/>
    </location>
</feature>
<comment type="caution">
    <text evidence="7">The sequence shown here is derived from an EMBL/GenBank/DDBJ whole genome shotgun (WGS) entry which is preliminary data.</text>
</comment>
<name>A0A232LLU5_9EURO</name>
<keyword evidence="8" id="KW-1185">Reference proteome</keyword>
<dbReference type="CDD" id="cd12176">
    <property type="entry name" value="PGDH_3"/>
    <property type="match status" value="1"/>
</dbReference>
<reference evidence="7 8" key="1">
    <citation type="journal article" date="2015" name="Environ. Microbiol.">
        <title>Metagenome sequence of Elaphomyces granulatus from sporocarp tissue reveals Ascomycota ectomycorrhizal fingerprints of genome expansion and a Proteobacteria-rich microbiome.</title>
        <authorList>
            <person name="Quandt C.A."/>
            <person name="Kohler A."/>
            <person name="Hesse C.N."/>
            <person name="Sharpton T.J."/>
            <person name="Martin F."/>
            <person name="Spatafora J.W."/>
        </authorList>
    </citation>
    <scope>NUCLEOTIDE SEQUENCE [LARGE SCALE GENOMIC DNA]</scope>
    <source>
        <strain evidence="7 8">OSC145934</strain>
    </source>
</reference>
<dbReference type="PROSITE" id="PS00671">
    <property type="entry name" value="D_2_HYDROXYACID_DH_3"/>
    <property type="match status" value="1"/>
</dbReference>
<dbReference type="GO" id="GO:0006564">
    <property type="term" value="P:L-serine biosynthetic process"/>
    <property type="evidence" value="ECO:0007669"/>
    <property type="project" value="UniProtKB-ARBA"/>
</dbReference>
<dbReference type="FunFam" id="3.40.50.720:FF:000041">
    <property type="entry name" value="D-3-phosphoglycerate dehydrogenase"/>
    <property type="match status" value="1"/>
</dbReference>
<protein>
    <recommendedName>
        <fullName evidence="9">Phosphoglycerate dehydrogenase</fullName>
    </recommendedName>
</protein>
<dbReference type="GO" id="GO:0051287">
    <property type="term" value="F:NAD binding"/>
    <property type="evidence" value="ECO:0007669"/>
    <property type="project" value="InterPro"/>
</dbReference>
<dbReference type="Pfam" id="PF02826">
    <property type="entry name" value="2-Hacid_dh_C"/>
    <property type="match status" value="1"/>
</dbReference>
<dbReference type="NCBIfam" id="NF008759">
    <property type="entry name" value="PRK11790.1"/>
    <property type="match status" value="1"/>
</dbReference>
<dbReference type="InterPro" id="IPR029753">
    <property type="entry name" value="D-isomer_DH_CS"/>
</dbReference>
<evidence type="ECO:0008006" key="9">
    <source>
        <dbReference type="Google" id="ProtNLM"/>
    </source>
</evidence>
<dbReference type="InterPro" id="IPR050418">
    <property type="entry name" value="D-iso_2-hydroxyacid_DH_PdxB"/>
</dbReference>
<dbReference type="InterPro" id="IPR006139">
    <property type="entry name" value="D-isomer_2_OHA_DH_cat_dom"/>
</dbReference>
<evidence type="ECO:0000256" key="3">
    <source>
        <dbReference type="ARBA" id="ARBA00023027"/>
    </source>
</evidence>
<dbReference type="OrthoDB" id="1621027at2759"/>
<evidence type="ECO:0000256" key="4">
    <source>
        <dbReference type="RuleBase" id="RU003719"/>
    </source>
</evidence>
<dbReference type="Proteomes" id="UP000243515">
    <property type="component" value="Unassembled WGS sequence"/>
</dbReference>
<evidence type="ECO:0000256" key="1">
    <source>
        <dbReference type="ARBA" id="ARBA00005854"/>
    </source>
</evidence>
<dbReference type="PROSITE" id="PS00065">
    <property type="entry name" value="D_2_HYDROXYACID_DH_1"/>
    <property type="match status" value="1"/>
</dbReference>
<dbReference type="AlphaFoldDB" id="A0A232LLU5"/>
<evidence type="ECO:0000313" key="8">
    <source>
        <dbReference type="Proteomes" id="UP000243515"/>
    </source>
</evidence>
<dbReference type="GO" id="GO:0004617">
    <property type="term" value="F:phosphoglycerate dehydrogenase activity"/>
    <property type="evidence" value="ECO:0007669"/>
    <property type="project" value="UniProtKB-ARBA"/>
</dbReference>
<gene>
    <name evidence="7" type="ORF">Egran_07110</name>
</gene>
<keyword evidence="3" id="KW-0520">NAD</keyword>
<dbReference type="EMBL" id="NPHW01007662">
    <property type="protein sequence ID" value="OXV05122.1"/>
    <property type="molecule type" value="Genomic_DNA"/>
</dbReference>
<proteinExistence type="inferred from homology"/>
<comment type="similarity">
    <text evidence="1 4">Belongs to the D-isomer specific 2-hydroxyacid dehydrogenase family.</text>
</comment>
<dbReference type="InterPro" id="IPR036291">
    <property type="entry name" value="NAD(P)-bd_dom_sf"/>
</dbReference>
<feature type="domain" description="D-isomer specific 2-hydroxyacid dehydrogenase NAD-binding" evidence="6">
    <location>
        <begin position="116"/>
        <end position="292"/>
    </location>
</feature>
<dbReference type="PANTHER" id="PTHR43761">
    <property type="entry name" value="D-ISOMER SPECIFIC 2-HYDROXYACID DEHYDROGENASE FAMILY PROTEIN (AFU_ORTHOLOGUE AFUA_1G13630)"/>
    <property type="match status" value="1"/>
</dbReference>
<dbReference type="Pfam" id="PF00389">
    <property type="entry name" value="2-Hacid_dh"/>
    <property type="match status" value="1"/>
</dbReference>
<dbReference type="Gene3D" id="3.40.50.720">
    <property type="entry name" value="NAD(P)-binding Rossmann-like Domain"/>
    <property type="match status" value="2"/>
</dbReference>
<evidence type="ECO:0000256" key="2">
    <source>
        <dbReference type="ARBA" id="ARBA00023002"/>
    </source>
</evidence>
<evidence type="ECO:0000259" key="5">
    <source>
        <dbReference type="Pfam" id="PF00389"/>
    </source>
</evidence>
<accession>A0A232LLU5</accession>
<dbReference type="InterPro" id="IPR006140">
    <property type="entry name" value="D-isomer_DH_NAD-bd"/>
</dbReference>
<dbReference type="GO" id="GO:0047545">
    <property type="term" value="F:(S)-2-hydroxyglutarate dehydrogenase activity"/>
    <property type="evidence" value="ECO:0007669"/>
    <property type="project" value="UniProtKB-ARBA"/>
</dbReference>
<dbReference type="SUPFAM" id="SSF51735">
    <property type="entry name" value="NAD(P)-binding Rossmann-fold domains"/>
    <property type="match status" value="1"/>
</dbReference>
<evidence type="ECO:0000313" key="7">
    <source>
        <dbReference type="EMBL" id="OXV05122.1"/>
    </source>
</evidence>
<dbReference type="SUPFAM" id="SSF52283">
    <property type="entry name" value="Formate/glycerate dehydrogenase catalytic domain-like"/>
    <property type="match status" value="1"/>
</dbReference>